<dbReference type="Gene3D" id="1.20.1740.10">
    <property type="entry name" value="Amino acid/polyamine transporter I"/>
    <property type="match status" value="1"/>
</dbReference>
<dbReference type="EMBL" id="JBHUJD010000003">
    <property type="protein sequence ID" value="MFD2309350.1"/>
    <property type="molecule type" value="Genomic_DNA"/>
</dbReference>
<evidence type="ECO:0000256" key="4">
    <source>
        <dbReference type="ARBA" id="ARBA00022475"/>
    </source>
</evidence>
<feature type="transmembrane region" description="Helical" evidence="8">
    <location>
        <begin position="357"/>
        <end position="384"/>
    </location>
</feature>
<name>A0ABW5EAC8_9GAMM</name>
<dbReference type="Pfam" id="PF01235">
    <property type="entry name" value="Na_Ala_symp"/>
    <property type="match status" value="1"/>
</dbReference>
<dbReference type="PANTHER" id="PTHR30330:SF3">
    <property type="entry name" value="TRANSCRIPTIONAL REGULATOR, LRP FAMILY"/>
    <property type="match status" value="1"/>
</dbReference>
<feature type="transmembrane region" description="Helical" evidence="8">
    <location>
        <begin position="75"/>
        <end position="95"/>
    </location>
</feature>
<dbReference type="InterPro" id="IPR001463">
    <property type="entry name" value="Na/Ala_symport"/>
</dbReference>
<keyword evidence="8" id="KW-0997">Cell inner membrane</keyword>
<keyword evidence="8" id="KW-0769">Symport</keyword>
<accession>A0ABW5EAC8</accession>
<keyword evidence="7 8" id="KW-0472">Membrane</keyword>
<evidence type="ECO:0000256" key="2">
    <source>
        <dbReference type="ARBA" id="ARBA00009261"/>
    </source>
</evidence>
<feature type="transmembrane region" description="Helical" evidence="8">
    <location>
        <begin position="422"/>
        <end position="442"/>
    </location>
</feature>
<organism evidence="9 10">
    <name type="scientific">Microbulbifer halophilus</name>
    <dbReference type="NCBI Taxonomy" id="453963"/>
    <lineage>
        <taxon>Bacteria</taxon>
        <taxon>Pseudomonadati</taxon>
        <taxon>Pseudomonadota</taxon>
        <taxon>Gammaproteobacteria</taxon>
        <taxon>Cellvibrionales</taxon>
        <taxon>Microbulbiferaceae</taxon>
        <taxon>Microbulbifer</taxon>
    </lineage>
</organism>
<keyword evidence="6 8" id="KW-1133">Transmembrane helix</keyword>
<evidence type="ECO:0000313" key="10">
    <source>
        <dbReference type="Proteomes" id="UP001597425"/>
    </source>
</evidence>
<feature type="transmembrane region" description="Helical" evidence="8">
    <location>
        <begin position="226"/>
        <end position="246"/>
    </location>
</feature>
<comment type="similarity">
    <text evidence="2 8">Belongs to the alanine or glycine:cation symporter (AGCS) (TC 2.A.25) family.</text>
</comment>
<evidence type="ECO:0000256" key="1">
    <source>
        <dbReference type="ARBA" id="ARBA00004651"/>
    </source>
</evidence>
<reference evidence="10" key="1">
    <citation type="journal article" date="2019" name="Int. J. Syst. Evol. Microbiol.">
        <title>The Global Catalogue of Microorganisms (GCM) 10K type strain sequencing project: providing services to taxonomists for standard genome sequencing and annotation.</title>
        <authorList>
            <consortium name="The Broad Institute Genomics Platform"/>
            <consortium name="The Broad Institute Genome Sequencing Center for Infectious Disease"/>
            <person name="Wu L."/>
            <person name="Ma J."/>
        </authorList>
    </citation>
    <scope>NUCLEOTIDE SEQUENCE [LARGE SCALE GENOMIC DNA]</scope>
    <source>
        <strain evidence="10">KCTC 12848</strain>
    </source>
</reference>
<comment type="caution">
    <text evidence="9">The sequence shown here is derived from an EMBL/GenBank/DDBJ whole genome shotgun (WGS) entry which is preliminary data.</text>
</comment>
<evidence type="ECO:0000256" key="5">
    <source>
        <dbReference type="ARBA" id="ARBA00022692"/>
    </source>
</evidence>
<feature type="transmembrane region" description="Helical" evidence="8">
    <location>
        <begin position="149"/>
        <end position="168"/>
    </location>
</feature>
<gene>
    <name evidence="9" type="ORF">ACFSKX_02885</name>
</gene>
<dbReference type="Proteomes" id="UP001597425">
    <property type="component" value="Unassembled WGS sequence"/>
</dbReference>
<feature type="transmembrane region" description="Helical" evidence="8">
    <location>
        <begin position="396"/>
        <end position="416"/>
    </location>
</feature>
<evidence type="ECO:0000256" key="8">
    <source>
        <dbReference type="RuleBase" id="RU363064"/>
    </source>
</evidence>
<keyword evidence="3 8" id="KW-0813">Transport</keyword>
<keyword evidence="10" id="KW-1185">Reference proteome</keyword>
<evidence type="ECO:0000313" key="9">
    <source>
        <dbReference type="EMBL" id="MFD2309350.1"/>
    </source>
</evidence>
<protein>
    <submittedName>
        <fullName evidence="9">Alanine/glycine:cation symporter family protein</fullName>
    </submittedName>
</protein>
<feature type="transmembrane region" description="Helical" evidence="8">
    <location>
        <begin position="252"/>
        <end position="276"/>
    </location>
</feature>
<comment type="subcellular location">
    <subcellularLocation>
        <location evidence="8">Cell inner membrane</location>
        <topology evidence="8">Multi-pass membrane protein</topology>
    </subcellularLocation>
    <subcellularLocation>
        <location evidence="1">Cell membrane</location>
        <topology evidence="1">Multi-pass membrane protein</topology>
    </subcellularLocation>
</comment>
<evidence type="ECO:0000256" key="3">
    <source>
        <dbReference type="ARBA" id="ARBA00022448"/>
    </source>
</evidence>
<sequence length="468" mass="49583">MPFISSIDSALAAFASFVWGTPLLVLLVGGGLALLIYSRGRPYRHLGHSIDLLRGKYDNPDDPGQVPHRQALSTALSGTLGLGNISGVAIAISTGGPGAILWMWVTALVGVATKFYTASLAVMFRGRDSAGELQGGPMYVIREGLGKKWMPLALLFAVAGLCGLLPVFQSNQTVQLLRESFAVPFGWISADNSLWFDFIVGCVLATAALVVIAGRIQRIGKFAVRIVPAMVVFYLVLTLVVIGSFWQQVPAAFALIFSDAFTGRAVAGGALGAVIATGVSRGAFSNEAGIGTESLAHGAAKTREPIREGVVAMTGPIIDTLVICTCTALVILLTGAWQGDEGIAGVSLTTEAFSQVFGGWGPIMLLIMVLPLAFSTIVTFWYYGVKCFVFLFGTRWQNFYTAAYIVLIVIGAVASLSAVNNLIIGMYAVMAVPTMISTLLLAKQVNRAAHNYFTARDLEESAGEKPKT</sequence>
<keyword evidence="5 8" id="KW-0812">Transmembrane</keyword>
<feature type="transmembrane region" description="Helical" evidence="8">
    <location>
        <begin position="101"/>
        <end position="124"/>
    </location>
</feature>
<feature type="transmembrane region" description="Helical" evidence="8">
    <location>
        <begin position="194"/>
        <end position="214"/>
    </location>
</feature>
<feature type="transmembrane region" description="Helical" evidence="8">
    <location>
        <begin position="12"/>
        <end position="37"/>
    </location>
</feature>
<evidence type="ECO:0000256" key="6">
    <source>
        <dbReference type="ARBA" id="ARBA00022989"/>
    </source>
</evidence>
<proteinExistence type="inferred from homology"/>
<dbReference type="NCBIfam" id="TIGR00835">
    <property type="entry name" value="agcS"/>
    <property type="match status" value="1"/>
</dbReference>
<dbReference type="RefSeq" id="WP_265720830.1">
    <property type="nucleotide sequence ID" value="NZ_JAPIVK010000006.1"/>
</dbReference>
<evidence type="ECO:0000256" key="7">
    <source>
        <dbReference type="ARBA" id="ARBA00023136"/>
    </source>
</evidence>
<feature type="transmembrane region" description="Helical" evidence="8">
    <location>
        <begin position="310"/>
        <end position="337"/>
    </location>
</feature>
<keyword evidence="4" id="KW-1003">Cell membrane</keyword>
<dbReference type="PRINTS" id="PR00175">
    <property type="entry name" value="NAALASMPORT"/>
</dbReference>
<dbReference type="PANTHER" id="PTHR30330">
    <property type="entry name" value="AGSS FAMILY TRANSPORTER, SODIUM-ALANINE"/>
    <property type="match status" value="1"/>
</dbReference>